<dbReference type="Proteomes" id="UP000468650">
    <property type="component" value="Unassembled WGS sequence"/>
</dbReference>
<evidence type="ECO:0000259" key="3">
    <source>
        <dbReference type="Pfam" id="PF18962"/>
    </source>
</evidence>
<feature type="signal peptide" evidence="2">
    <location>
        <begin position="1"/>
        <end position="37"/>
    </location>
</feature>
<proteinExistence type="predicted"/>
<name>A0A6N6RLS1_9FLAO</name>
<evidence type="ECO:0000256" key="1">
    <source>
        <dbReference type="ARBA" id="ARBA00022729"/>
    </source>
</evidence>
<evidence type="ECO:0000256" key="2">
    <source>
        <dbReference type="SAM" id="SignalP"/>
    </source>
</evidence>
<dbReference type="Pfam" id="PF18962">
    <property type="entry name" value="Por_Secre_tail"/>
    <property type="match status" value="1"/>
</dbReference>
<accession>A0A6N6RLS1</accession>
<gene>
    <name evidence="4" type="ORF">F8C67_01950</name>
</gene>
<dbReference type="OrthoDB" id="1347532at2"/>
<organism evidence="4 5">
    <name type="scientific">Phaeocystidibacter luteus</name>
    <dbReference type="NCBI Taxonomy" id="911197"/>
    <lineage>
        <taxon>Bacteria</taxon>
        <taxon>Pseudomonadati</taxon>
        <taxon>Bacteroidota</taxon>
        <taxon>Flavobacteriia</taxon>
        <taxon>Flavobacteriales</taxon>
        <taxon>Phaeocystidibacteraceae</taxon>
        <taxon>Phaeocystidibacter</taxon>
    </lineage>
</organism>
<dbReference type="InterPro" id="IPR026444">
    <property type="entry name" value="Secre_tail"/>
</dbReference>
<feature type="chain" id="PRO_5026649721" evidence="2">
    <location>
        <begin position="38"/>
        <end position="355"/>
    </location>
</feature>
<dbReference type="EMBL" id="WBVO01000001">
    <property type="protein sequence ID" value="KAB2814525.1"/>
    <property type="molecule type" value="Genomic_DNA"/>
</dbReference>
<dbReference type="NCBIfam" id="TIGR04183">
    <property type="entry name" value="Por_Secre_tail"/>
    <property type="match status" value="1"/>
</dbReference>
<protein>
    <submittedName>
        <fullName evidence="4">T9SS type A sorting domain-containing protein</fullName>
    </submittedName>
</protein>
<dbReference type="AlphaFoldDB" id="A0A6N6RLS1"/>
<sequence>MSLVRKLVPGNTNQFTQDVMKKLLLLTLLPAMSFAQAQKSPSWLKAADATASNNKAFVYVFSNFSSAYSDLTNQDFVLNGDWDDPYIPVAPAFPLTTLGVSVDTVYMDFGSFLFGKSNGSSDEVVYSAMSADLVNLGGLTGTGLSPISYVTEGTAPNRIFKFEWKNAGFYDELAYGTNNNYINLQTWLYENGTIEYHFGPNMVSADFNDSLYFYESLISGVAKYNSSTFDIEDIHMLEGNPASPTMIDSVDQLTSWPANGTVYQFALPGVGIEDQQTITVKLYPNPAINELRVQAEPNQVFDVVLLDMSGQIVKRGELSSQTALSIAELPAGVYLTKLVERGSGQTQTLRLVIQQ</sequence>
<comment type="caution">
    <text evidence="4">The sequence shown here is derived from an EMBL/GenBank/DDBJ whole genome shotgun (WGS) entry which is preliminary data.</text>
</comment>
<keyword evidence="1 2" id="KW-0732">Signal</keyword>
<evidence type="ECO:0000313" key="5">
    <source>
        <dbReference type="Proteomes" id="UP000468650"/>
    </source>
</evidence>
<evidence type="ECO:0000313" key="4">
    <source>
        <dbReference type="EMBL" id="KAB2814525.1"/>
    </source>
</evidence>
<reference evidence="4 5" key="1">
    <citation type="submission" date="2019-09" db="EMBL/GenBank/DDBJ databases">
        <title>Genomes of family Cryomorphaceae.</title>
        <authorList>
            <person name="Bowman J.P."/>
        </authorList>
    </citation>
    <scope>NUCLEOTIDE SEQUENCE [LARGE SCALE GENOMIC DNA]</scope>
    <source>
        <strain evidence="4 5">LMG 25704</strain>
    </source>
</reference>
<feature type="domain" description="Secretion system C-terminal sorting" evidence="3">
    <location>
        <begin position="282"/>
        <end position="346"/>
    </location>
</feature>
<keyword evidence="5" id="KW-1185">Reference proteome</keyword>